<dbReference type="PANTHER" id="PTHR33646">
    <property type="entry name" value="GB|AAF00631.1"/>
    <property type="match status" value="1"/>
</dbReference>
<evidence type="ECO:0000256" key="1">
    <source>
        <dbReference type="SAM" id="Phobius"/>
    </source>
</evidence>
<keyword evidence="1" id="KW-0812">Transmembrane</keyword>
<name>A0AAE1RIB3_9SOLA</name>
<protein>
    <recommendedName>
        <fullName evidence="2">DUF6821 domain-containing protein</fullName>
    </recommendedName>
</protein>
<sequence length="359" mass="39397">MDIDSTELQEWELLHPNSASDSELDLSSVKNQDTFLETEGLIQTNYFAIHSQTTPFAAEKGSDESDNPSWVDPKFSMKNSGGFWSGSCSRRSDDPQFEGGNDVGVLENPKVQVGFGGIDEMGGENEVKFGELDSITEVGVLENSKLQLGSGGIEVRGSDGKTEVVRMGIDEVGVVQNSKMEVGFGGIEDTGSENGKNHEEFCSDSGGVGLGDAEEMSDGCVEEKEENERVEGEKRDEVQVSKAGEQKRSLVWWKVPLELLRYCVFKVRPMWAFSIVAAVMGFVILGRRLYKMKKKTKALELKVTVDDKKVSQFMSRAARLNEAFSVVKRVPVIRPQLPGPGVSPWPVVNNVVWLSSAGE</sequence>
<dbReference type="InterPro" id="IPR045883">
    <property type="entry name" value="At4g13530-like"/>
</dbReference>
<evidence type="ECO:0000313" key="4">
    <source>
        <dbReference type="Proteomes" id="UP001291623"/>
    </source>
</evidence>
<reference evidence="3" key="1">
    <citation type="submission" date="2023-12" db="EMBL/GenBank/DDBJ databases">
        <title>Genome assembly of Anisodus tanguticus.</title>
        <authorList>
            <person name="Wang Y.-J."/>
        </authorList>
    </citation>
    <scope>NUCLEOTIDE SEQUENCE</scope>
    <source>
        <strain evidence="3">KB-2021</strain>
        <tissue evidence="3">Leaf</tissue>
    </source>
</reference>
<keyword evidence="1" id="KW-1133">Transmembrane helix</keyword>
<evidence type="ECO:0000313" key="3">
    <source>
        <dbReference type="EMBL" id="KAK4352859.1"/>
    </source>
</evidence>
<dbReference type="InterPro" id="IPR049224">
    <property type="entry name" value="DUF6821"/>
</dbReference>
<accession>A0AAE1RIB3</accession>
<feature type="domain" description="DUF6821" evidence="2">
    <location>
        <begin position="222"/>
        <end position="337"/>
    </location>
</feature>
<feature type="transmembrane region" description="Helical" evidence="1">
    <location>
        <begin position="270"/>
        <end position="290"/>
    </location>
</feature>
<dbReference type="Pfam" id="PF20705">
    <property type="entry name" value="DUF6821"/>
    <property type="match status" value="1"/>
</dbReference>
<dbReference type="AlphaFoldDB" id="A0AAE1RIB3"/>
<gene>
    <name evidence="3" type="ORF">RND71_028377</name>
</gene>
<dbReference type="PANTHER" id="PTHR33646:SF6">
    <property type="entry name" value="TRANSMEMBRANE PROTEIN"/>
    <property type="match status" value="1"/>
</dbReference>
<keyword evidence="4" id="KW-1185">Reference proteome</keyword>
<dbReference type="Proteomes" id="UP001291623">
    <property type="component" value="Unassembled WGS sequence"/>
</dbReference>
<organism evidence="3 4">
    <name type="scientific">Anisodus tanguticus</name>
    <dbReference type="NCBI Taxonomy" id="243964"/>
    <lineage>
        <taxon>Eukaryota</taxon>
        <taxon>Viridiplantae</taxon>
        <taxon>Streptophyta</taxon>
        <taxon>Embryophyta</taxon>
        <taxon>Tracheophyta</taxon>
        <taxon>Spermatophyta</taxon>
        <taxon>Magnoliopsida</taxon>
        <taxon>eudicotyledons</taxon>
        <taxon>Gunneridae</taxon>
        <taxon>Pentapetalae</taxon>
        <taxon>asterids</taxon>
        <taxon>lamiids</taxon>
        <taxon>Solanales</taxon>
        <taxon>Solanaceae</taxon>
        <taxon>Solanoideae</taxon>
        <taxon>Hyoscyameae</taxon>
        <taxon>Anisodus</taxon>
    </lineage>
</organism>
<keyword evidence="1" id="KW-0472">Membrane</keyword>
<comment type="caution">
    <text evidence="3">The sequence shown here is derived from an EMBL/GenBank/DDBJ whole genome shotgun (WGS) entry which is preliminary data.</text>
</comment>
<evidence type="ECO:0000259" key="2">
    <source>
        <dbReference type="Pfam" id="PF20705"/>
    </source>
</evidence>
<proteinExistence type="predicted"/>
<dbReference type="EMBL" id="JAVYJV010000015">
    <property type="protein sequence ID" value="KAK4352859.1"/>
    <property type="molecule type" value="Genomic_DNA"/>
</dbReference>